<evidence type="ECO:0000256" key="1">
    <source>
        <dbReference type="ARBA" id="ARBA00009713"/>
    </source>
</evidence>
<accession>A0A5C3N8W1</accession>
<feature type="domain" description="MIOS-like alpha-solenoid" evidence="6">
    <location>
        <begin position="694"/>
        <end position="877"/>
    </location>
</feature>
<dbReference type="Pfam" id="PF17034">
    <property type="entry name" value="zinc_ribbon_16"/>
    <property type="match status" value="1"/>
</dbReference>
<keyword evidence="3" id="KW-0677">Repeat</keyword>
<feature type="compositionally biased region" description="Low complexity" evidence="4">
    <location>
        <begin position="556"/>
        <end position="567"/>
    </location>
</feature>
<dbReference type="CDD" id="cd16691">
    <property type="entry name" value="mRING-H2-C3H3C2_Mio"/>
    <property type="match status" value="1"/>
</dbReference>
<dbReference type="Pfam" id="PF21720">
    <property type="entry name" value="MIOS_WD40"/>
    <property type="match status" value="1"/>
</dbReference>
<dbReference type="GO" id="GO:0005737">
    <property type="term" value="C:cytoplasm"/>
    <property type="evidence" value="ECO:0007669"/>
    <property type="project" value="TreeGrafter"/>
</dbReference>
<dbReference type="Proteomes" id="UP000305948">
    <property type="component" value="Unassembled WGS sequence"/>
</dbReference>
<evidence type="ECO:0000313" key="7">
    <source>
        <dbReference type="EMBL" id="TFK53760.1"/>
    </source>
</evidence>
<feature type="region of interest" description="Disordered" evidence="4">
    <location>
        <begin position="486"/>
        <end position="582"/>
    </location>
</feature>
<dbReference type="PANTHER" id="PTHR16453:SF9">
    <property type="entry name" value="GATOR COMPLEX PROTEIN MIOS"/>
    <property type="match status" value="1"/>
</dbReference>
<evidence type="ECO:0000256" key="4">
    <source>
        <dbReference type="SAM" id="MobiDB-lite"/>
    </source>
</evidence>
<feature type="compositionally biased region" description="Basic and acidic residues" evidence="4">
    <location>
        <begin position="569"/>
        <end position="582"/>
    </location>
</feature>
<sequence length="1110" mass="122666">MVVHTDKRILWDPRAGSKFVVGGGSTITLYECTPDSSEIRHVTSQSDLQFMRCFQWSPDPSVEDLIAVGLNTGTVDLLRLESTTHTTNHVLTGGPRVSLPVRNSRPCNTLAFCDAQPNYLAVGLDKVRNDPSLIIWDINTARSTLNIDPIVDHASNVDASNSHSHPALPRSDGNTRGDSRILQQHAPTDFISSLEFVPNSWYLLLGGISHRWLRLFDLRSPMPGAHTNVPSKVHGIATDPMDPYRIGTFGDGVVTIWDSRRISHPLLTFTTKDASADGGKVRPGASYTTMQFSGTRRGRLSTLEKGSAYVRFWDLQHAQASEAASERSRDPSGYANRMSRLSWTNPSSMLSWSSSGGSPTAAEEYRKYPSNVVLADTRKTKDFSWSLSSFAFVPSLQKHPLASHVMVVSKEGDLELYAIHDTPKYTSWSSRGDLAIGCGRSCRTVSGYDVRGPLNGLEPWNVEVADGLPVVGGDDAAVQAYLTSGRRKSTATTPTPPFFGRGDEDGFPALSSTPARSRERMTPKVPRNSAAASPAVKTVNLPADQSTGTIKPSDLPARPRSVAGSARVSRRDKSASKARRHAADTIHKYVEQDISMVMRKRVLRGYGLTNAYHNHIITQDDPAGNNTLSELWAWISFSKDILSAQTLKHFGLDFSYEGLLGVWESSPQTLAPGTPEDLQSALQSPMVSISSLSSPNLSALGLEYPLHRTTSRSKHLKARSHSHASEPPVAFSAGNRATVQTGKTEQRELALQLCGWQVAPDDFANEIRRWEKEGKHSKAACWLVFTGQYSKALEVLMRSKDETHYMMTGTLVALTSHGAASTSRNSELREHTEHLIVRLQDPYFRAMLTLLTLRDWSEVLEEEALPLRERLVVAFQFLDDKALSSYLRRTADRAIAHGDIEGLVITGLTKAGMDILQNYVDSAGDVQTATILSSYVCPAKLRDKRAEMWLEAYRDMLDGWRLFHHRCQLDIDRGEIIKRAVEEGEMVPGWAPRQIMLRCNYCSKPVDVSDPSAIYTGRTTSCPYCGRTLPRCSICLMTLCVVPDGHREVDMGRSQREDTIDDAIVICQNCRHGGHASHLLEWFYGEGEDAARAHRTCPVADCDCRCADEL</sequence>
<dbReference type="InterPro" id="IPR037593">
    <property type="entry name" value="MIOS/Sea4"/>
</dbReference>
<dbReference type="STRING" id="5364.A0A5C3N8W1"/>
<dbReference type="InterPro" id="IPR031488">
    <property type="entry name" value="Zn_ribbon_mio"/>
</dbReference>
<gene>
    <name evidence="7" type="ORF">OE88DRAFT_1656037</name>
</gene>
<keyword evidence="8" id="KW-1185">Reference proteome</keyword>
<evidence type="ECO:0000259" key="6">
    <source>
        <dbReference type="Pfam" id="PF21719"/>
    </source>
</evidence>
<dbReference type="GO" id="GO:1904263">
    <property type="term" value="P:positive regulation of TORC1 signaling"/>
    <property type="evidence" value="ECO:0007669"/>
    <property type="project" value="TreeGrafter"/>
</dbReference>
<dbReference type="EMBL" id="ML213507">
    <property type="protein sequence ID" value="TFK53760.1"/>
    <property type="molecule type" value="Genomic_DNA"/>
</dbReference>
<evidence type="ECO:0000256" key="2">
    <source>
        <dbReference type="ARBA" id="ARBA00022574"/>
    </source>
</evidence>
<dbReference type="OrthoDB" id="341486at2759"/>
<organism evidence="7 8">
    <name type="scientific">Heliocybe sulcata</name>
    <dbReference type="NCBI Taxonomy" id="5364"/>
    <lineage>
        <taxon>Eukaryota</taxon>
        <taxon>Fungi</taxon>
        <taxon>Dikarya</taxon>
        <taxon>Basidiomycota</taxon>
        <taxon>Agaricomycotina</taxon>
        <taxon>Agaricomycetes</taxon>
        <taxon>Gloeophyllales</taxon>
        <taxon>Gloeophyllaceae</taxon>
        <taxon>Heliocybe</taxon>
    </lineage>
</organism>
<reference evidence="7 8" key="1">
    <citation type="journal article" date="2019" name="Nat. Ecol. Evol.">
        <title>Megaphylogeny resolves global patterns of mushroom evolution.</title>
        <authorList>
            <person name="Varga T."/>
            <person name="Krizsan K."/>
            <person name="Foldi C."/>
            <person name="Dima B."/>
            <person name="Sanchez-Garcia M."/>
            <person name="Sanchez-Ramirez S."/>
            <person name="Szollosi G.J."/>
            <person name="Szarkandi J.G."/>
            <person name="Papp V."/>
            <person name="Albert L."/>
            <person name="Andreopoulos W."/>
            <person name="Angelini C."/>
            <person name="Antonin V."/>
            <person name="Barry K.W."/>
            <person name="Bougher N.L."/>
            <person name="Buchanan P."/>
            <person name="Buyck B."/>
            <person name="Bense V."/>
            <person name="Catcheside P."/>
            <person name="Chovatia M."/>
            <person name="Cooper J."/>
            <person name="Damon W."/>
            <person name="Desjardin D."/>
            <person name="Finy P."/>
            <person name="Geml J."/>
            <person name="Haridas S."/>
            <person name="Hughes K."/>
            <person name="Justo A."/>
            <person name="Karasinski D."/>
            <person name="Kautmanova I."/>
            <person name="Kiss B."/>
            <person name="Kocsube S."/>
            <person name="Kotiranta H."/>
            <person name="LaButti K.M."/>
            <person name="Lechner B.E."/>
            <person name="Liimatainen K."/>
            <person name="Lipzen A."/>
            <person name="Lukacs Z."/>
            <person name="Mihaltcheva S."/>
            <person name="Morgado L.N."/>
            <person name="Niskanen T."/>
            <person name="Noordeloos M.E."/>
            <person name="Ohm R.A."/>
            <person name="Ortiz-Santana B."/>
            <person name="Ovrebo C."/>
            <person name="Racz N."/>
            <person name="Riley R."/>
            <person name="Savchenko A."/>
            <person name="Shiryaev A."/>
            <person name="Soop K."/>
            <person name="Spirin V."/>
            <person name="Szebenyi C."/>
            <person name="Tomsovsky M."/>
            <person name="Tulloss R.E."/>
            <person name="Uehling J."/>
            <person name="Grigoriev I.V."/>
            <person name="Vagvolgyi C."/>
            <person name="Papp T."/>
            <person name="Martin F.M."/>
            <person name="Miettinen O."/>
            <person name="Hibbett D.S."/>
            <person name="Nagy L.G."/>
        </authorList>
    </citation>
    <scope>NUCLEOTIDE SEQUENCE [LARGE SCALE GENOMIC DNA]</scope>
    <source>
        <strain evidence="7 8">OMC1185</strain>
    </source>
</reference>
<dbReference type="InterPro" id="IPR036322">
    <property type="entry name" value="WD40_repeat_dom_sf"/>
</dbReference>
<dbReference type="Pfam" id="PF21719">
    <property type="entry name" value="MIOS_a-sol"/>
    <property type="match status" value="1"/>
</dbReference>
<keyword evidence="2" id="KW-0853">WD repeat</keyword>
<evidence type="ECO:0000259" key="5">
    <source>
        <dbReference type="Pfam" id="PF17034"/>
    </source>
</evidence>
<dbReference type="AlphaFoldDB" id="A0A5C3N8W1"/>
<proteinExistence type="inferred from homology"/>
<feature type="region of interest" description="Disordered" evidence="4">
    <location>
        <begin position="156"/>
        <end position="178"/>
    </location>
</feature>
<dbReference type="PANTHER" id="PTHR16453">
    <property type="entry name" value="WD40 DOMAIN-CONTAINING PROTEIN MIO FAMILY MEMBER"/>
    <property type="match status" value="1"/>
</dbReference>
<name>A0A5C3N8W1_9AGAM</name>
<evidence type="ECO:0000313" key="8">
    <source>
        <dbReference type="Proteomes" id="UP000305948"/>
    </source>
</evidence>
<evidence type="ECO:0000256" key="3">
    <source>
        <dbReference type="ARBA" id="ARBA00022737"/>
    </source>
</evidence>
<protein>
    <submittedName>
        <fullName evidence="7">Uncharacterized protein</fullName>
    </submittedName>
</protein>
<dbReference type="SUPFAM" id="SSF50978">
    <property type="entry name" value="WD40 repeat-like"/>
    <property type="match status" value="1"/>
</dbReference>
<feature type="domain" description="GATOR2 complex protein MIO zinc-ribbon like" evidence="5">
    <location>
        <begin position="1015"/>
        <end position="1107"/>
    </location>
</feature>
<dbReference type="InterPro" id="IPR049092">
    <property type="entry name" value="MIOS_a-sol"/>
</dbReference>
<comment type="similarity">
    <text evidence="1">Belongs to the WD repeat mio family.</text>
</comment>
<dbReference type="Gene3D" id="2.130.10.10">
    <property type="entry name" value="YVTN repeat-like/Quinoprotein amine dehydrogenase"/>
    <property type="match status" value="2"/>
</dbReference>
<dbReference type="InterPro" id="IPR015943">
    <property type="entry name" value="WD40/YVTN_repeat-like_dom_sf"/>
</dbReference>